<dbReference type="SUPFAM" id="SSF47240">
    <property type="entry name" value="Ferritin-like"/>
    <property type="match status" value="1"/>
</dbReference>
<evidence type="ECO:0000313" key="1">
    <source>
        <dbReference type="EMBL" id="MEK8031713.1"/>
    </source>
</evidence>
<dbReference type="InterPro" id="IPR052703">
    <property type="entry name" value="Aromatic_CoA_ox/epox"/>
</dbReference>
<dbReference type="EMBL" id="JBBUTG010000006">
    <property type="protein sequence ID" value="MEK8031713.1"/>
    <property type="molecule type" value="Genomic_DNA"/>
</dbReference>
<dbReference type="RefSeq" id="WP_341426097.1">
    <property type="nucleotide sequence ID" value="NZ_JBBUTG010000006.1"/>
</dbReference>
<dbReference type="NCBIfam" id="TIGR03225">
    <property type="entry name" value="benzo_boxB"/>
    <property type="match status" value="1"/>
</dbReference>
<dbReference type="Proteomes" id="UP001371218">
    <property type="component" value="Unassembled WGS sequence"/>
</dbReference>
<dbReference type="InterPro" id="IPR012348">
    <property type="entry name" value="RNR-like"/>
</dbReference>
<dbReference type="InterPro" id="IPR017635">
    <property type="entry name" value="Benzoyl_CoA_Oase_BoxB"/>
</dbReference>
<keyword evidence="1" id="KW-0560">Oxidoreductase</keyword>
<dbReference type="Gene3D" id="1.10.620.20">
    <property type="entry name" value="Ribonucleotide Reductase, subunit A"/>
    <property type="match status" value="1"/>
</dbReference>
<accession>A0ABU9BQH0</accession>
<dbReference type="GO" id="GO:0016491">
    <property type="term" value="F:oxidoreductase activity"/>
    <property type="evidence" value="ECO:0007669"/>
    <property type="project" value="UniProtKB-KW"/>
</dbReference>
<evidence type="ECO:0000313" key="2">
    <source>
        <dbReference type="Proteomes" id="UP001371218"/>
    </source>
</evidence>
<sequence>MSSFDYSEKIPNNVNLADDRTLKRALEQWQPNFLSWWDDMGPDGSQNFDVYLRTAVSVDPQGWAQFAHVKMPDYRWGIFLNPAEQNRKIHFGDHQGEDAWQDVPGEYRANLRRIIVTQGDTEPASVEQQRHLGLTAPSMYDLRNLFQVNVEEGRHLWAMVYLLHKYFGRDGREEGEALLERRSGQQDNPRILQAFNEPTPDWLSFFMFTYFTDRDGKFQLCALAESSFDPLARTTKFMLTEEAHHMFVGESGVSRVIQRTVQVMNELKTDDPARLRAAGVIDLPTVQRYLNFHFSVTIDLFGADESSNAATFYSTGLKGRFEEGKRQDDHLLKGQTYRVMQAHGGALVEKDVPMLNALNEVLRDDYIKDSVAGVERWNKVIEKAGIPFRLKTPHKAFHRNIGGLAGLKVSPEGRVLNEAEWAAGVNQWLPSAEDRAFVASLMGRVVEPGKFAHWIAPPVMGINRQPVDFEYIRFN</sequence>
<gene>
    <name evidence="1" type="primary">boxB</name>
    <name evidence="1" type="ORF">AACH06_12875</name>
</gene>
<keyword evidence="2" id="KW-1185">Reference proteome</keyword>
<dbReference type="PANTHER" id="PTHR30458:SF0">
    <property type="entry name" value="1,2-PHENYLACETYL-COA EPOXIDASE, SUBUNIT C"/>
    <property type="match status" value="1"/>
</dbReference>
<dbReference type="InterPro" id="IPR009078">
    <property type="entry name" value="Ferritin-like_SF"/>
</dbReference>
<reference evidence="1 2" key="1">
    <citation type="submission" date="2024-04" db="EMBL/GenBank/DDBJ databases">
        <title>Novel species of the genus Ideonella isolated from streams.</title>
        <authorList>
            <person name="Lu H."/>
        </authorList>
    </citation>
    <scope>NUCLEOTIDE SEQUENCE [LARGE SCALE GENOMIC DNA]</scope>
    <source>
        <strain evidence="1 2">DXS29W</strain>
    </source>
</reference>
<comment type="caution">
    <text evidence="1">The sequence shown here is derived from an EMBL/GenBank/DDBJ whole genome shotgun (WGS) entry which is preliminary data.</text>
</comment>
<proteinExistence type="predicted"/>
<organism evidence="1 2">
    <name type="scientific">Ideonella lacteola</name>
    <dbReference type="NCBI Taxonomy" id="2984193"/>
    <lineage>
        <taxon>Bacteria</taxon>
        <taxon>Pseudomonadati</taxon>
        <taxon>Pseudomonadota</taxon>
        <taxon>Betaproteobacteria</taxon>
        <taxon>Burkholderiales</taxon>
        <taxon>Sphaerotilaceae</taxon>
        <taxon>Ideonella</taxon>
    </lineage>
</organism>
<dbReference type="EC" id="1.14.13.208" evidence="1"/>
<name>A0ABU9BQH0_9BURK</name>
<protein>
    <submittedName>
        <fullName evidence="1">Benzoyl-CoA 2,3-epoxidase subunit BoxB</fullName>
        <ecNumber evidence="1">1.14.13.208</ecNumber>
    </submittedName>
</protein>
<dbReference type="PANTHER" id="PTHR30458">
    <property type="entry name" value="PHENYLACETIC ACID DEGRADATION PROTEIN PAA"/>
    <property type="match status" value="1"/>
</dbReference>